<evidence type="ECO:0008006" key="4">
    <source>
        <dbReference type="Google" id="ProtNLM"/>
    </source>
</evidence>
<dbReference type="AlphaFoldDB" id="A0A2H3BAL6"/>
<keyword evidence="3" id="KW-1185">Reference proteome</keyword>
<dbReference type="SUPFAM" id="SSF50370">
    <property type="entry name" value="Ricin B-like lectins"/>
    <property type="match status" value="1"/>
</dbReference>
<evidence type="ECO:0000313" key="2">
    <source>
        <dbReference type="EMBL" id="PBK67921.1"/>
    </source>
</evidence>
<protein>
    <recommendedName>
        <fullName evidence="4">Ricin B lectin domain-containing protein</fullName>
    </recommendedName>
</protein>
<feature type="chain" id="PRO_5013897519" description="Ricin B lectin domain-containing protein" evidence="1">
    <location>
        <begin position="20"/>
        <end position="170"/>
    </location>
</feature>
<dbReference type="Proteomes" id="UP000218334">
    <property type="component" value="Unassembled WGS sequence"/>
</dbReference>
<dbReference type="Gene3D" id="2.80.10.50">
    <property type="match status" value="1"/>
</dbReference>
<dbReference type="InterPro" id="IPR035992">
    <property type="entry name" value="Ricin_B-like_lectins"/>
</dbReference>
<dbReference type="STRING" id="1076256.A0A2H3BAL6"/>
<gene>
    <name evidence="2" type="ORF">ARMSODRAFT_1085618</name>
</gene>
<sequence>MSSSTILFFSALFFTVVTAGCAPNFAGAALTLSTASGTVSWSAKAVVGDPLSASSSSSKFFFQQNGFPIVDYTIKTVESTNFALELGSGAPVIGNTDPSGSNPNQKWMVDCTFCTPKDISQEKGNVAGGCSITSTTNKLCVTSKTSPMTLATCDKSGDQLFEISAVKASN</sequence>
<name>A0A2H3BAL6_9AGAR</name>
<organism evidence="2 3">
    <name type="scientific">Armillaria solidipes</name>
    <dbReference type="NCBI Taxonomy" id="1076256"/>
    <lineage>
        <taxon>Eukaryota</taxon>
        <taxon>Fungi</taxon>
        <taxon>Dikarya</taxon>
        <taxon>Basidiomycota</taxon>
        <taxon>Agaricomycotina</taxon>
        <taxon>Agaricomycetes</taxon>
        <taxon>Agaricomycetidae</taxon>
        <taxon>Agaricales</taxon>
        <taxon>Marasmiineae</taxon>
        <taxon>Physalacriaceae</taxon>
        <taxon>Armillaria</taxon>
    </lineage>
</organism>
<dbReference type="EMBL" id="KZ293434">
    <property type="protein sequence ID" value="PBK67921.1"/>
    <property type="molecule type" value="Genomic_DNA"/>
</dbReference>
<evidence type="ECO:0000256" key="1">
    <source>
        <dbReference type="SAM" id="SignalP"/>
    </source>
</evidence>
<keyword evidence="1" id="KW-0732">Signal</keyword>
<accession>A0A2H3BAL6</accession>
<reference evidence="3" key="1">
    <citation type="journal article" date="2017" name="Nat. Ecol. Evol.">
        <title>Genome expansion and lineage-specific genetic innovations in the forest pathogenic fungi Armillaria.</title>
        <authorList>
            <person name="Sipos G."/>
            <person name="Prasanna A.N."/>
            <person name="Walter M.C."/>
            <person name="O'Connor E."/>
            <person name="Balint B."/>
            <person name="Krizsan K."/>
            <person name="Kiss B."/>
            <person name="Hess J."/>
            <person name="Varga T."/>
            <person name="Slot J."/>
            <person name="Riley R."/>
            <person name="Boka B."/>
            <person name="Rigling D."/>
            <person name="Barry K."/>
            <person name="Lee J."/>
            <person name="Mihaltcheva S."/>
            <person name="LaButti K."/>
            <person name="Lipzen A."/>
            <person name="Waldron R."/>
            <person name="Moloney N.M."/>
            <person name="Sperisen C."/>
            <person name="Kredics L."/>
            <person name="Vagvoelgyi C."/>
            <person name="Patrignani A."/>
            <person name="Fitzpatrick D."/>
            <person name="Nagy I."/>
            <person name="Doyle S."/>
            <person name="Anderson J.B."/>
            <person name="Grigoriev I.V."/>
            <person name="Gueldener U."/>
            <person name="Muensterkoetter M."/>
            <person name="Nagy L.G."/>
        </authorList>
    </citation>
    <scope>NUCLEOTIDE SEQUENCE [LARGE SCALE GENOMIC DNA]</scope>
    <source>
        <strain evidence="3">28-4</strain>
    </source>
</reference>
<feature type="signal peptide" evidence="1">
    <location>
        <begin position="1"/>
        <end position="19"/>
    </location>
</feature>
<proteinExistence type="predicted"/>
<evidence type="ECO:0000313" key="3">
    <source>
        <dbReference type="Proteomes" id="UP000218334"/>
    </source>
</evidence>